<dbReference type="SUPFAM" id="SSF52540">
    <property type="entry name" value="P-loop containing nucleoside triphosphate hydrolases"/>
    <property type="match status" value="1"/>
</dbReference>
<proteinExistence type="predicted"/>
<dbReference type="InterPro" id="IPR011604">
    <property type="entry name" value="PDDEXK-like_dom_sf"/>
</dbReference>
<evidence type="ECO:0000313" key="18">
    <source>
        <dbReference type="Proteomes" id="UP001501461"/>
    </source>
</evidence>
<dbReference type="EMBL" id="BAAAMN010000005">
    <property type="protein sequence ID" value="GAA2026522.1"/>
    <property type="molecule type" value="Genomic_DNA"/>
</dbReference>
<evidence type="ECO:0000256" key="12">
    <source>
        <dbReference type="ARBA" id="ARBA00034808"/>
    </source>
</evidence>
<dbReference type="Pfam" id="PF12705">
    <property type="entry name" value="PDDEXK_1"/>
    <property type="match status" value="1"/>
</dbReference>
<evidence type="ECO:0000256" key="5">
    <source>
        <dbReference type="ARBA" id="ARBA00022806"/>
    </source>
</evidence>
<protein>
    <recommendedName>
        <fullName evidence="12">DNA 3'-5' helicase</fullName>
        <ecNumber evidence="12">5.6.2.4</ecNumber>
    </recommendedName>
</protein>
<dbReference type="InterPro" id="IPR014017">
    <property type="entry name" value="DNA_helicase_UvrD-like_C"/>
</dbReference>
<name>A0ABN2U1D5_9MICC</name>
<dbReference type="Gene3D" id="3.40.50.300">
    <property type="entry name" value="P-loop containing nucleotide triphosphate hydrolases"/>
    <property type="match status" value="4"/>
</dbReference>
<keyword evidence="4 14" id="KW-0378">Hydrolase</keyword>
<keyword evidence="7 14" id="KW-0067">ATP-binding</keyword>
<dbReference type="Pfam" id="PF00580">
    <property type="entry name" value="UvrD-helicase"/>
    <property type="match status" value="1"/>
</dbReference>
<keyword evidence="18" id="KW-1185">Reference proteome</keyword>
<evidence type="ECO:0000256" key="10">
    <source>
        <dbReference type="ARBA" id="ARBA00023235"/>
    </source>
</evidence>
<dbReference type="Gene3D" id="3.90.320.10">
    <property type="match status" value="1"/>
</dbReference>
<evidence type="ECO:0000256" key="11">
    <source>
        <dbReference type="ARBA" id="ARBA00034617"/>
    </source>
</evidence>
<keyword evidence="9" id="KW-0234">DNA repair</keyword>
<feature type="binding site" evidence="14">
    <location>
        <begin position="52"/>
        <end position="59"/>
    </location>
    <ligand>
        <name>ATP</name>
        <dbReference type="ChEBI" id="CHEBI:30616"/>
    </ligand>
</feature>
<reference evidence="17 18" key="1">
    <citation type="journal article" date="2019" name="Int. J. Syst. Evol. Microbiol.">
        <title>The Global Catalogue of Microorganisms (GCM) 10K type strain sequencing project: providing services to taxonomists for standard genome sequencing and annotation.</title>
        <authorList>
            <consortium name="The Broad Institute Genomics Platform"/>
            <consortium name="The Broad Institute Genome Sequencing Center for Infectious Disease"/>
            <person name="Wu L."/>
            <person name="Ma J."/>
        </authorList>
    </citation>
    <scope>NUCLEOTIDE SEQUENCE [LARGE SCALE GENOMIC DNA]</scope>
    <source>
        <strain evidence="17 18">JCM 13595</strain>
    </source>
</reference>
<dbReference type="Proteomes" id="UP001501461">
    <property type="component" value="Unassembled WGS sequence"/>
</dbReference>
<evidence type="ECO:0000256" key="14">
    <source>
        <dbReference type="PROSITE-ProRule" id="PRU00560"/>
    </source>
</evidence>
<organism evidence="17 18">
    <name type="scientific">Yaniella flava</name>
    <dbReference type="NCBI Taxonomy" id="287930"/>
    <lineage>
        <taxon>Bacteria</taxon>
        <taxon>Bacillati</taxon>
        <taxon>Actinomycetota</taxon>
        <taxon>Actinomycetes</taxon>
        <taxon>Micrococcales</taxon>
        <taxon>Micrococcaceae</taxon>
        <taxon>Yaniella</taxon>
    </lineage>
</organism>
<dbReference type="RefSeq" id="WP_343955806.1">
    <property type="nucleotide sequence ID" value="NZ_BAAAMN010000005.1"/>
</dbReference>
<keyword evidence="3" id="KW-0227">DNA damage</keyword>
<feature type="domain" description="UvrD-like helicase ATP-binding" evidence="15">
    <location>
        <begin position="31"/>
        <end position="376"/>
    </location>
</feature>
<evidence type="ECO:0000259" key="15">
    <source>
        <dbReference type="PROSITE" id="PS51198"/>
    </source>
</evidence>
<feature type="domain" description="UvrD-like helicase C-terminal" evidence="16">
    <location>
        <begin position="377"/>
        <end position="691"/>
    </location>
</feature>
<dbReference type="Gene3D" id="1.10.486.10">
    <property type="entry name" value="PCRA, domain 4"/>
    <property type="match status" value="1"/>
</dbReference>
<evidence type="ECO:0000256" key="13">
    <source>
        <dbReference type="ARBA" id="ARBA00048988"/>
    </source>
</evidence>
<evidence type="ECO:0000256" key="9">
    <source>
        <dbReference type="ARBA" id="ARBA00023204"/>
    </source>
</evidence>
<gene>
    <name evidence="17" type="ORF">GCM10009720_02750</name>
</gene>
<dbReference type="GO" id="GO:0004386">
    <property type="term" value="F:helicase activity"/>
    <property type="evidence" value="ECO:0007669"/>
    <property type="project" value="UniProtKB-KW"/>
</dbReference>
<dbReference type="CDD" id="cd17932">
    <property type="entry name" value="DEXQc_UvrD"/>
    <property type="match status" value="1"/>
</dbReference>
<keyword evidence="2 14" id="KW-0547">Nucleotide-binding</keyword>
<dbReference type="SUPFAM" id="SSF52980">
    <property type="entry name" value="Restriction endonuclease-like"/>
    <property type="match status" value="1"/>
</dbReference>
<evidence type="ECO:0000256" key="3">
    <source>
        <dbReference type="ARBA" id="ARBA00022763"/>
    </source>
</evidence>
<keyword evidence="10" id="KW-0413">Isomerase</keyword>
<keyword evidence="8" id="KW-0238">DNA-binding</keyword>
<dbReference type="Pfam" id="PF13361">
    <property type="entry name" value="UvrD_C"/>
    <property type="match status" value="2"/>
</dbReference>
<evidence type="ECO:0000256" key="1">
    <source>
        <dbReference type="ARBA" id="ARBA00022722"/>
    </source>
</evidence>
<dbReference type="PROSITE" id="PS51217">
    <property type="entry name" value="UVRD_HELICASE_CTER"/>
    <property type="match status" value="1"/>
</dbReference>
<keyword evidence="6" id="KW-0269">Exonuclease</keyword>
<evidence type="ECO:0000259" key="16">
    <source>
        <dbReference type="PROSITE" id="PS51217"/>
    </source>
</evidence>
<comment type="caution">
    <text evidence="17">The sequence shown here is derived from an EMBL/GenBank/DDBJ whole genome shotgun (WGS) entry which is preliminary data.</text>
</comment>
<dbReference type="PANTHER" id="PTHR11070:SF55">
    <property type="entry name" value="DNA 3'-5' HELICASE"/>
    <property type="match status" value="1"/>
</dbReference>
<keyword evidence="5 14" id="KW-0347">Helicase</keyword>
<dbReference type="PANTHER" id="PTHR11070">
    <property type="entry name" value="UVRD / RECB / PCRA DNA HELICASE FAMILY MEMBER"/>
    <property type="match status" value="1"/>
</dbReference>
<evidence type="ECO:0000313" key="17">
    <source>
        <dbReference type="EMBL" id="GAA2026522.1"/>
    </source>
</evidence>
<evidence type="ECO:0000256" key="6">
    <source>
        <dbReference type="ARBA" id="ARBA00022839"/>
    </source>
</evidence>
<sequence>MAGLTWGHPPRYSAHELTDLLEDHKPVAKRLYPTQEQTAIIEAGPDPLLVVAGAGSGKTHTMTDRVIWLIANGYVRPEEVLGVTFTRKAAGELESRVNNAIEQLADRDDIELAFDTADLGQATVTTYHSYANSLVADHGLRIGVEPDARLIGEAESYQLVTDVVYDHDSEIDLSDVHSQDLTDIIANAVRDRPLSSTIKAVKKLAGDCAEHLVEPAQVRDALAEMFTFGQGLPVTKAMSQSTASVFTMLKLRAKISDMVAAYLEKKKEHNVMDYGDLVRYAAVIATQLPEVRTIEREKYKIVLLDEFQDTSHAQLQLFSHLFGRGDGTQASHSVTAVGDPNQSIYGFRGASAGQLFSFVEEFGAEQLELTTAWRNSSDILDMANHVAQPLRDSAVQGQVIPQLQAKQQAEAGVVELNWFESADNEAGQLADRVKELGIEDGTNTAAILCRAKKQFPPLIEALEARGISYEVVGLAGLLGIPEVIEIVAILKILADPQSSDALLRVLSNARWRIGPEDLWVLNAFARSLDRQDRNDPLDSDTSPQEDIDHPSMINAILRLPRDNWTSPRGQTFSELGFQRLQRFGNALQELMRQIHLPIPTLIRQIEKSTGLGVEIAVRPGGATIDARRYLDEFLRIAENFQASADHTRTLDLVTFLTWLETAAVEENGLDMPPEQPKPGAVQIMTMHASKGLEWDAVFVPGLNQNTFPGEQHDLWTSASRGDLPWPLRGDRDTLPKWEQHAASDVREWAGLSGVDGWSAKMAETMAETQGREVLTLKEQVKLHELSEARRLAYVAFTRAKDLLWVSGAHWQGTLKKPAPMSVFLEEMVQYQDDHGLDQKAYWATEFPEENPRSSRAVVAKWPYDPLDGPDHYRVEARDDGRLPEPDEHAVLVRRSHPRREVLEQSAARVRAAVASKEQLDDDLAQRIDWVLDRAQVPITNDVHMPEHISTSRFVELAKDPAAVARQIRRPMPQRPTSAAREGTLVHEWIEHFYAQNMPGLTPSLDIEETEQLVDAEWDEATGLADLREKFEGSDWAQRIPSMIEAAVETSVSGLTLRGRIDAVFRTGGDPDVEFDPEAQWELVDWKTGRVPSDAEMPQRSLQLAIYRLAWSRLHNIPLDRITGKFVYLAHGAEKTPHDFASADELEHILARAFGDS</sequence>
<evidence type="ECO:0000256" key="8">
    <source>
        <dbReference type="ARBA" id="ARBA00023125"/>
    </source>
</evidence>
<keyword evidence="1" id="KW-0540">Nuclease</keyword>
<comment type="catalytic activity">
    <reaction evidence="13">
        <text>ATP + H2O = ADP + phosphate + H(+)</text>
        <dbReference type="Rhea" id="RHEA:13065"/>
        <dbReference type="ChEBI" id="CHEBI:15377"/>
        <dbReference type="ChEBI" id="CHEBI:15378"/>
        <dbReference type="ChEBI" id="CHEBI:30616"/>
        <dbReference type="ChEBI" id="CHEBI:43474"/>
        <dbReference type="ChEBI" id="CHEBI:456216"/>
        <dbReference type="EC" id="5.6.2.4"/>
    </reaction>
</comment>
<dbReference type="PROSITE" id="PS51198">
    <property type="entry name" value="UVRD_HELICASE_ATP_BIND"/>
    <property type="match status" value="1"/>
</dbReference>
<evidence type="ECO:0000256" key="2">
    <source>
        <dbReference type="ARBA" id="ARBA00022741"/>
    </source>
</evidence>
<evidence type="ECO:0000256" key="4">
    <source>
        <dbReference type="ARBA" id="ARBA00022801"/>
    </source>
</evidence>
<comment type="catalytic activity">
    <reaction evidence="11">
        <text>Couples ATP hydrolysis with the unwinding of duplex DNA by translocating in the 3'-5' direction.</text>
        <dbReference type="EC" id="5.6.2.4"/>
    </reaction>
</comment>
<evidence type="ECO:0000256" key="7">
    <source>
        <dbReference type="ARBA" id="ARBA00022840"/>
    </source>
</evidence>
<dbReference type="InterPro" id="IPR011335">
    <property type="entry name" value="Restrct_endonuc-II-like"/>
</dbReference>
<dbReference type="InterPro" id="IPR038726">
    <property type="entry name" value="PDDEXK_AddAB-type"/>
</dbReference>
<dbReference type="EC" id="5.6.2.4" evidence="12"/>
<dbReference type="InterPro" id="IPR027417">
    <property type="entry name" value="P-loop_NTPase"/>
</dbReference>
<dbReference type="InterPro" id="IPR000212">
    <property type="entry name" value="DNA_helicase_UvrD/REP"/>
</dbReference>
<accession>A0ABN2U1D5</accession>
<dbReference type="InterPro" id="IPR014016">
    <property type="entry name" value="UvrD-like_ATP-bd"/>
</dbReference>